<dbReference type="AlphaFoldDB" id="A0AA88D542"/>
<dbReference type="EMBL" id="BTGU01000002">
    <property type="protein sequence ID" value="GMN27384.1"/>
    <property type="molecule type" value="Genomic_DNA"/>
</dbReference>
<evidence type="ECO:0000313" key="1">
    <source>
        <dbReference type="EMBL" id="GMN27384.1"/>
    </source>
</evidence>
<protein>
    <submittedName>
        <fullName evidence="1">Uncharacterized protein</fullName>
    </submittedName>
</protein>
<accession>A0AA88D542</accession>
<comment type="caution">
    <text evidence="1">The sequence shown here is derived from an EMBL/GenBank/DDBJ whole genome shotgun (WGS) entry which is preliminary data.</text>
</comment>
<gene>
    <name evidence="1" type="ORF">TIFTF001_001630</name>
</gene>
<evidence type="ECO:0000313" key="2">
    <source>
        <dbReference type="Proteomes" id="UP001187192"/>
    </source>
</evidence>
<dbReference type="Proteomes" id="UP001187192">
    <property type="component" value="Unassembled WGS sequence"/>
</dbReference>
<proteinExistence type="predicted"/>
<organism evidence="1 2">
    <name type="scientific">Ficus carica</name>
    <name type="common">Common fig</name>
    <dbReference type="NCBI Taxonomy" id="3494"/>
    <lineage>
        <taxon>Eukaryota</taxon>
        <taxon>Viridiplantae</taxon>
        <taxon>Streptophyta</taxon>
        <taxon>Embryophyta</taxon>
        <taxon>Tracheophyta</taxon>
        <taxon>Spermatophyta</taxon>
        <taxon>Magnoliopsida</taxon>
        <taxon>eudicotyledons</taxon>
        <taxon>Gunneridae</taxon>
        <taxon>Pentapetalae</taxon>
        <taxon>rosids</taxon>
        <taxon>fabids</taxon>
        <taxon>Rosales</taxon>
        <taxon>Moraceae</taxon>
        <taxon>Ficeae</taxon>
        <taxon>Ficus</taxon>
    </lineage>
</organism>
<keyword evidence="2" id="KW-1185">Reference proteome</keyword>
<name>A0AA88D542_FICCA</name>
<reference evidence="1" key="1">
    <citation type="submission" date="2023-07" db="EMBL/GenBank/DDBJ databases">
        <title>draft genome sequence of fig (Ficus carica).</title>
        <authorList>
            <person name="Takahashi T."/>
            <person name="Nishimura K."/>
        </authorList>
    </citation>
    <scope>NUCLEOTIDE SEQUENCE</scope>
</reference>
<sequence>MLRTSLLVPMINLPRWCMAVVRMHQLLPQLIIVPESSKLSSLTSFSSGGEDGYMGLHHFDRDYFNIKI</sequence>